<dbReference type="Proteomes" id="UP000286931">
    <property type="component" value="Unassembled WGS sequence"/>
</dbReference>
<dbReference type="AlphaFoldDB" id="A0A401Z5E2"/>
<dbReference type="Gene3D" id="3.30.465.10">
    <property type="match status" value="1"/>
</dbReference>
<dbReference type="GO" id="GO:0071949">
    <property type="term" value="F:FAD binding"/>
    <property type="evidence" value="ECO:0007669"/>
    <property type="project" value="InterPro"/>
</dbReference>
<dbReference type="SUPFAM" id="SSF56176">
    <property type="entry name" value="FAD-binding/transporter-associated domain-like"/>
    <property type="match status" value="1"/>
</dbReference>
<dbReference type="SUPFAM" id="SSF55447">
    <property type="entry name" value="CO dehydrogenase flavoprotein C-terminal domain-like"/>
    <property type="match status" value="1"/>
</dbReference>
<dbReference type="InterPro" id="IPR016166">
    <property type="entry name" value="FAD-bd_PCMH"/>
</dbReference>
<reference evidence="5 6" key="1">
    <citation type="submission" date="2018-12" db="EMBL/GenBank/DDBJ databases">
        <title>Draft genome sequence of Embleya hyalina NBRC 13850T.</title>
        <authorList>
            <person name="Komaki H."/>
            <person name="Hosoyama A."/>
            <person name="Kimura A."/>
            <person name="Ichikawa N."/>
            <person name="Tamura T."/>
        </authorList>
    </citation>
    <scope>NUCLEOTIDE SEQUENCE [LARGE SCALE GENOMIC DNA]</scope>
    <source>
        <strain evidence="5 6">NBRC 13850</strain>
    </source>
</reference>
<gene>
    <name evidence="5" type="ORF">EHYA_09836</name>
</gene>
<dbReference type="InterPro" id="IPR016167">
    <property type="entry name" value="FAD-bd_PCMH_sub1"/>
</dbReference>
<evidence type="ECO:0000256" key="2">
    <source>
        <dbReference type="ARBA" id="ARBA00022827"/>
    </source>
</evidence>
<evidence type="ECO:0000259" key="4">
    <source>
        <dbReference type="PROSITE" id="PS51387"/>
    </source>
</evidence>
<name>A0A401Z5E2_9ACTN</name>
<comment type="caution">
    <text evidence="5">The sequence shown here is derived from an EMBL/GenBank/DDBJ whole genome shotgun (WGS) entry which is preliminary data.</text>
</comment>
<dbReference type="InterPro" id="IPR016169">
    <property type="entry name" value="FAD-bd_PCMH_sub2"/>
</dbReference>
<evidence type="ECO:0000313" key="5">
    <source>
        <dbReference type="EMBL" id="GCE02059.1"/>
    </source>
</evidence>
<dbReference type="PANTHER" id="PTHR42659:SF2">
    <property type="entry name" value="XANTHINE DEHYDROGENASE SUBUNIT C-RELATED"/>
    <property type="match status" value="1"/>
</dbReference>
<dbReference type="InterPro" id="IPR036318">
    <property type="entry name" value="FAD-bd_PCMH-like_sf"/>
</dbReference>
<dbReference type="EMBL" id="BIFH01000056">
    <property type="protein sequence ID" value="GCE02059.1"/>
    <property type="molecule type" value="Genomic_DNA"/>
</dbReference>
<dbReference type="InterPro" id="IPR036683">
    <property type="entry name" value="CO_DH_flav_C_dom_sf"/>
</dbReference>
<sequence>MDATILMPLSLDEAVDALARDPRALPVAGGTDLMPRVNAELVRPSALVGLAKVADLRRWGYEDGFAMLGAGLTWARLADADLAALVPALAAAANEVGTAQVRAMGTLGGNILASGRPADSLPVLAALEATVSCRSPGGVREVAPHLLEPRSGPIAEQLLRPGELITGVRVPLLRGVQEFVKAPVGAGRYLTLALVAGPVVGDVRCAVGGAHPGPVRAFEAERWLAGRMDARSGRLSDARDAADFGRLVADEVRPEAEQRAARAHLRHVVAVCARRAVQRAFGG</sequence>
<accession>A0A401Z5E2</accession>
<protein>
    <submittedName>
        <fullName evidence="5">Oxidoreductase</fullName>
    </submittedName>
</protein>
<proteinExistence type="predicted"/>
<organism evidence="5 6">
    <name type="scientific">Embleya hyalina</name>
    <dbReference type="NCBI Taxonomy" id="516124"/>
    <lineage>
        <taxon>Bacteria</taxon>
        <taxon>Bacillati</taxon>
        <taxon>Actinomycetota</taxon>
        <taxon>Actinomycetes</taxon>
        <taxon>Kitasatosporales</taxon>
        <taxon>Streptomycetaceae</taxon>
        <taxon>Embleya</taxon>
    </lineage>
</organism>
<dbReference type="InterPro" id="IPR051312">
    <property type="entry name" value="Diverse_Substr_Oxidored"/>
</dbReference>
<keyword evidence="2" id="KW-0274">FAD</keyword>
<dbReference type="Pfam" id="PF00941">
    <property type="entry name" value="FAD_binding_5"/>
    <property type="match status" value="1"/>
</dbReference>
<evidence type="ECO:0000256" key="3">
    <source>
        <dbReference type="ARBA" id="ARBA00023002"/>
    </source>
</evidence>
<keyword evidence="1" id="KW-0285">Flavoprotein</keyword>
<keyword evidence="3" id="KW-0560">Oxidoreductase</keyword>
<dbReference type="InterPro" id="IPR002346">
    <property type="entry name" value="Mopterin_DH_FAD-bd"/>
</dbReference>
<evidence type="ECO:0000256" key="1">
    <source>
        <dbReference type="ARBA" id="ARBA00022630"/>
    </source>
</evidence>
<dbReference type="Gene3D" id="3.30.43.10">
    <property type="entry name" value="Uridine Diphospho-n-acetylenolpyruvylglucosamine Reductase, domain 2"/>
    <property type="match status" value="1"/>
</dbReference>
<dbReference type="PROSITE" id="PS51387">
    <property type="entry name" value="FAD_PCMH"/>
    <property type="match status" value="1"/>
</dbReference>
<keyword evidence="6" id="KW-1185">Reference proteome</keyword>
<dbReference type="Gene3D" id="3.30.390.50">
    <property type="entry name" value="CO dehydrogenase flavoprotein, C-terminal domain"/>
    <property type="match status" value="1"/>
</dbReference>
<dbReference type="GO" id="GO:0016491">
    <property type="term" value="F:oxidoreductase activity"/>
    <property type="evidence" value="ECO:0007669"/>
    <property type="project" value="UniProtKB-KW"/>
</dbReference>
<feature type="domain" description="FAD-binding PCMH-type" evidence="4">
    <location>
        <begin position="1"/>
        <end position="175"/>
    </location>
</feature>
<evidence type="ECO:0000313" key="6">
    <source>
        <dbReference type="Proteomes" id="UP000286931"/>
    </source>
</evidence>
<dbReference type="PANTHER" id="PTHR42659">
    <property type="entry name" value="XANTHINE DEHYDROGENASE SUBUNIT C-RELATED"/>
    <property type="match status" value="1"/>
</dbReference>